<keyword evidence="2" id="KW-1185">Reference proteome</keyword>
<reference evidence="1 2" key="1">
    <citation type="journal article" date="2022" name="G3 (Bethesda)">
        <title>Enemy or ally: a genomic approach to elucidate the lifestyle of Phyllosticta citrichinaensis.</title>
        <authorList>
            <person name="Buijs V.A."/>
            <person name="Groenewald J.Z."/>
            <person name="Haridas S."/>
            <person name="LaButti K.M."/>
            <person name="Lipzen A."/>
            <person name="Martin F.M."/>
            <person name="Barry K."/>
            <person name="Grigoriev I.V."/>
            <person name="Crous P.W."/>
            <person name="Seidl M.F."/>
        </authorList>
    </citation>
    <scope>NUCLEOTIDE SEQUENCE [LARGE SCALE GENOMIC DNA]</scope>
    <source>
        <strain evidence="1 2">CBS 129764</strain>
    </source>
</reference>
<protein>
    <submittedName>
        <fullName evidence="1">Uncharacterized protein</fullName>
    </submittedName>
</protein>
<comment type="caution">
    <text evidence="1">The sequence shown here is derived from an EMBL/GenBank/DDBJ whole genome shotgun (WGS) entry which is preliminary data.</text>
</comment>
<evidence type="ECO:0000313" key="1">
    <source>
        <dbReference type="EMBL" id="KAK8177296.1"/>
    </source>
</evidence>
<dbReference type="EMBL" id="JBBWUH010000001">
    <property type="protein sequence ID" value="KAK8177296.1"/>
    <property type="molecule type" value="Genomic_DNA"/>
</dbReference>
<organism evidence="1 2">
    <name type="scientific">Phyllosticta citrichinensis</name>
    <dbReference type="NCBI Taxonomy" id="1130410"/>
    <lineage>
        <taxon>Eukaryota</taxon>
        <taxon>Fungi</taxon>
        <taxon>Dikarya</taxon>
        <taxon>Ascomycota</taxon>
        <taxon>Pezizomycotina</taxon>
        <taxon>Dothideomycetes</taxon>
        <taxon>Dothideomycetes incertae sedis</taxon>
        <taxon>Botryosphaeriales</taxon>
        <taxon>Phyllostictaceae</taxon>
        <taxon>Phyllosticta</taxon>
    </lineage>
</organism>
<sequence length="203" mass="22094">MRMLCGNSEFTSSRTLNRAVLHDTLWAARSRRTATSCFVRTPTYCPVSSMYSNANSAVAAAARRTACGFPLTHVSPSSWPCSRRHSRCSSSRSYVTGGHPARVAAIQDHSDVVSLFRGSGEQMRDLYVHDSVEIVACALKIAGGKVLILAPNVQANFIVCGVATAGRLHQAAVSQKVYDNRWHIRVVSPLSALKSRDNGFRRG</sequence>
<gene>
    <name evidence="1" type="ORF">IWX90DRAFT_13929</name>
</gene>
<evidence type="ECO:0000313" key="2">
    <source>
        <dbReference type="Proteomes" id="UP001456524"/>
    </source>
</evidence>
<dbReference type="Proteomes" id="UP001456524">
    <property type="component" value="Unassembled WGS sequence"/>
</dbReference>
<proteinExistence type="predicted"/>
<accession>A0ABR1Y6C3</accession>
<name>A0ABR1Y6C3_9PEZI</name>